<keyword evidence="1" id="KW-0808">Transferase</keyword>
<dbReference type="InterPro" id="IPR011990">
    <property type="entry name" value="TPR-like_helical_dom_sf"/>
</dbReference>
<name>A0A4S3KSY2_9GAMM</name>
<protein>
    <submittedName>
        <fullName evidence="2">Uncharacterized protein</fullName>
    </submittedName>
</protein>
<dbReference type="PANTHER" id="PTHR12788:SF10">
    <property type="entry name" value="PROTEIN-TYROSINE SULFOTRANSFERASE"/>
    <property type="match status" value="1"/>
</dbReference>
<accession>A0A4S3KSY2</accession>
<reference evidence="2 3" key="1">
    <citation type="submission" date="2017-02" db="EMBL/GenBank/DDBJ databases">
        <title>Whole genome sequencing of Metallibacterium scheffleri DSM 24874 (T).</title>
        <authorList>
            <person name="Kumar S."/>
            <person name="Patil P."/>
            <person name="Patil P.B."/>
        </authorList>
    </citation>
    <scope>NUCLEOTIDE SEQUENCE [LARGE SCALE GENOMIC DNA]</scope>
    <source>
        <strain evidence="2 3">DSM 24874</strain>
    </source>
</reference>
<dbReference type="GO" id="GO:0008476">
    <property type="term" value="F:protein-tyrosine sulfotransferase activity"/>
    <property type="evidence" value="ECO:0007669"/>
    <property type="project" value="InterPro"/>
</dbReference>
<sequence>MHTQRLWLRAQQHIADGHLDAAASNLQALLQREPRNAQARMLLSSVALGRGQLRQGCAEAIAAAQALPDDAEMIATVAMCLFRVGETVATRQCMQHPEIARTRDAPALARLAHVWQMLGEHAAALALMDRARALGFDNPEFRYFRALQLQFNGRLHEAEREIEACLSQGPTHGRASLTLARLHRQTAERNHLDYIVRQLPRVEQGSEDHAAFEFARYKELEDIGRHDEAWEALQRGNAIMAVRNAHDGALEQRLFARLQQHCTAAFLAERASDTGVAPQPIFILGLPRSGTTLLERLLGKHAAIAVPGELPDFPRQLRWCADAHGASLLDERVLDRLDAIDYAQLGQRYLAQTQWHAGARPQYVDKLPSNYMLAGLIHKALPRAPILHLVRAPLDVCFSNYRALFGDAHNYSYRLDDMAVHYRRYRALMAHWHAAMPGVILDVEYVQLVGDTEGTMRRVLAHCGLPFDVACTESSGAGAPVSTLSSAQVREPIHRRGVDAWRRYATQLEPLRMALADLA</sequence>
<dbReference type="Pfam" id="PF13469">
    <property type="entry name" value="Sulfotransfer_3"/>
    <property type="match status" value="1"/>
</dbReference>
<dbReference type="Gene3D" id="1.25.40.10">
    <property type="entry name" value="Tetratricopeptide repeat domain"/>
    <property type="match status" value="1"/>
</dbReference>
<proteinExistence type="predicted"/>
<dbReference type="AlphaFoldDB" id="A0A4S3KSY2"/>
<evidence type="ECO:0000313" key="3">
    <source>
        <dbReference type="Proteomes" id="UP000307749"/>
    </source>
</evidence>
<dbReference type="STRING" id="993689.GCA_002077135_00681"/>
<evidence type="ECO:0000313" key="2">
    <source>
        <dbReference type="EMBL" id="THD12245.1"/>
    </source>
</evidence>
<gene>
    <name evidence="2" type="ORF">B1806_00340</name>
</gene>
<dbReference type="OrthoDB" id="9766687at2"/>
<organism evidence="2 3">
    <name type="scientific">Metallibacterium scheffleri</name>
    <dbReference type="NCBI Taxonomy" id="993689"/>
    <lineage>
        <taxon>Bacteria</taxon>
        <taxon>Pseudomonadati</taxon>
        <taxon>Pseudomonadota</taxon>
        <taxon>Gammaproteobacteria</taxon>
        <taxon>Lysobacterales</taxon>
        <taxon>Rhodanobacteraceae</taxon>
        <taxon>Metallibacterium</taxon>
    </lineage>
</organism>
<dbReference type="EMBL" id="MWQO01000002">
    <property type="protein sequence ID" value="THD12245.1"/>
    <property type="molecule type" value="Genomic_DNA"/>
</dbReference>
<dbReference type="Proteomes" id="UP000307749">
    <property type="component" value="Unassembled WGS sequence"/>
</dbReference>
<dbReference type="SUPFAM" id="SSF52540">
    <property type="entry name" value="P-loop containing nucleoside triphosphate hydrolases"/>
    <property type="match status" value="1"/>
</dbReference>
<dbReference type="PANTHER" id="PTHR12788">
    <property type="entry name" value="PROTEIN-TYROSINE SULFOTRANSFERASE 2"/>
    <property type="match status" value="1"/>
</dbReference>
<comment type="caution">
    <text evidence="2">The sequence shown here is derived from an EMBL/GenBank/DDBJ whole genome shotgun (WGS) entry which is preliminary data.</text>
</comment>
<dbReference type="Gene3D" id="3.40.50.300">
    <property type="entry name" value="P-loop containing nucleotide triphosphate hydrolases"/>
    <property type="match status" value="1"/>
</dbReference>
<dbReference type="SUPFAM" id="SSF48452">
    <property type="entry name" value="TPR-like"/>
    <property type="match status" value="2"/>
</dbReference>
<dbReference type="RefSeq" id="WP_081126081.1">
    <property type="nucleotide sequence ID" value="NZ_LDOS01000001.1"/>
</dbReference>
<evidence type="ECO:0000256" key="1">
    <source>
        <dbReference type="ARBA" id="ARBA00022679"/>
    </source>
</evidence>
<dbReference type="InterPro" id="IPR026634">
    <property type="entry name" value="TPST-like"/>
</dbReference>
<keyword evidence="3" id="KW-1185">Reference proteome</keyword>
<dbReference type="InterPro" id="IPR027417">
    <property type="entry name" value="P-loop_NTPase"/>
</dbReference>